<sequence length="299" mass="35141">MTINFTSISGGKFSFIDNQDIRHAIDMAGRKKIVFLEGYDDQVIFEILFSEKLNQVAFIDTSIVGRSSGGCEKVKKYLENIYIYLSENRFFGIIDRDFKTDNEVNTEVNDPKYNNKLYIFRERYTLENYFIEGHILLGYIKGKSMKNKRLYTILTINIINIINNIMENLITISAGNRTLLDYRKAFLDRNTPCDEKIVIKKILSNLDIKKFQVERRTAVIRWYKYYRNNIQNDRSHIHKYISGKYFFYHFNNTIKELTNQTTGKQINIDIDNAKDNLAHRLKDGGLPTEFHNVISFLGL</sequence>
<proteinExistence type="predicted"/>
<gene>
    <name evidence="1" type="ORF">dnl_45830</name>
</gene>
<dbReference type="EMBL" id="CP061799">
    <property type="protein sequence ID" value="QTA82210.1"/>
    <property type="molecule type" value="Genomic_DNA"/>
</dbReference>
<dbReference type="AlphaFoldDB" id="A0A975BBJ1"/>
<dbReference type="Proteomes" id="UP000663720">
    <property type="component" value="Chromosome"/>
</dbReference>
<reference evidence="1" key="1">
    <citation type="journal article" date="2021" name="Microb. Physiol.">
        <title>Proteogenomic Insights into the Physiology of Marine, Sulfate-Reducing, Filamentous Desulfonema limicola and Desulfonema magnum.</title>
        <authorList>
            <person name="Schnaars V."/>
            <person name="Wohlbrand L."/>
            <person name="Scheve S."/>
            <person name="Hinrichs C."/>
            <person name="Reinhardt R."/>
            <person name="Rabus R."/>
        </authorList>
    </citation>
    <scope>NUCLEOTIDE SEQUENCE</scope>
    <source>
        <strain evidence="1">5ac10</strain>
    </source>
</reference>
<evidence type="ECO:0000313" key="1">
    <source>
        <dbReference type="EMBL" id="QTA82210.1"/>
    </source>
</evidence>
<protein>
    <submittedName>
        <fullName evidence="1">DUF4435</fullName>
    </submittedName>
</protein>
<dbReference type="RefSeq" id="WP_207688166.1">
    <property type="nucleotide sequence ID" value="NZ_CP061799.1"/>
</dbReference>
<dbReference type="KEGG" id="dli:dnl_45830"/>
<name>A0A975BBJ1_9BACT</name>
<keyword evidence="2" id="KW-1185">Reference proteome</keyword>
<evidence type="ECO:0000313" key="2">
    <source>
        <dbReference type="Proteomes" id="UP000663720"/>
    </source>
</evidence>
<accession>A0A975BBJ1</accession>
<organism evidence="1 2">
    <name type="scientific">Desulfonema limicola</name>
    <dbReference type="NCBI Taxonomy" id="45656"/>
    <lineage>
        <taxon>Bacteria</taxon>
        <taxon>Pseudomonadati</taxon>
        <taxon>Thermodesulfobacteriota</taxon>
        <taxon>Desulfobacteria</taxon>
        <taxon>Desulfobacterales</taxon>
        <taxon>Desulfococcaceae</taxon>
        <taxon>Desulfonema</taxon>
    </lineage>
</organism>